<evidence type="ECO:0000313" key="2">
    <source>
        <dbReference type="Proteomes" id="UP000284822"/>
    </source>
</evidence>
<sequence length="79" mass="8963">MADRVIVMSEEEYDDVLHGLDGLPFDVKRTNASNGKFVRSVITISRSELEAALKAREFEQVRPEDGSDFNFGAQVEWKD</sequence>
<evidence type="ECO:0000313" key="1">
    <source>
        <dbReference type="EMBL" id="RHW46092.1"/>
    </source>
</evidence>
<accession>A0A3R6VG80</accession>
<organism evidence="1 2">
    <name type="scientific">Bombilactobacillus bombi</name>
    <dbReference type="NCBI Taxonomy" id="1303590"/>
    <lineage>
        <taxon>Bacteria</taxon>
        <taxon>Bacillati</taxon>
        <taxon>Bacillota</taxon>
        <taxon>Bacilli</taxon>
        <taxon>Lactobacillales</taxon>
        <taxon>Lactobacillaceae</taxon>
        <taxon>Bombilactobacillus</taxon>
    </lineage>
</organism>
<reference evidence="1 2" key="1">
    <citation type="submission" date="2018-07" db="EMBL/GenBank/DDBJ databases">
        <title>Genome sequences of six Lactobacillus spp. isolated from bumble bee guts.</title>
        <authorList>
            <person name="Motta E.V.S."/>
            <person name="Moran N.A."/>
        </authorList>
    </citation>
    <scope>NUCLEOTIDE SEQUENCE [LARGE SCALE GENOMIC DNA]</scope>
    <source>
        <strain evidence="1 2">LV-8.1</strain>
    </source>
</reference>
<name>A0A3R6VG80_9LACO</name>
<dbReference type="Proteomes" id="UP000284822">
    <property type="component" value="Unassembled WGS sequence"/>
</dbReference>
<protein>
    <submittedName>
        <fullName evidence="1">Uncharacterized protein</fullName>
    </submittedName>
</protein>
<dbReference type="RefSeq" id="WP_118910939.1">
    <property type="nucleotide sequence ID" value="NZ_QOCS01000014.1"/>
</dbReference>
<dbReference type="AlphaFoldDB" id="A0A3R6VG80"/>
<gene>
    <name evidence="1" type="ORF">DS832_07010</name>
</gene>
<dbReference type="EMBL" id="QOCS01000014">
    <property type="protein sequence ID" value="RHW46092.1"/>
    <property type="molecule type" value="Genomic_DNA"/>
</dbReference>
<comment type="caution">
    <text evidence="1">The sequence shown here is derived from an EMBL/GenBank/DDBJ whole genome shotgun (WGS) entry which is preliminary data.</text>
</comment>
<proteinExistence type="predicted"/>